<dbReference type="Pfam" id="PF00512">
    <property type="entry name" value="HisKA"/>
    <property type="match status" value="1"/>
</dbReference>
<keyword evidence="10" id="KW-0812">Transmembrane</keyword>
<name>A0ABY5GTC1_9GAMM</name>
<evidence type="ECO:0000259" key="12">
    <source>
        <dbReference type="SMART" id="SM00387"/>
    </source>
</evidence>
<dbReference type="SUPFAM" id="SSF47384">
    <property type="entry name" value="Homodimeric domain of signal transducing histidine kinase"/>
    <property type="match status" value="1"/>
</dbReference>
<evidence type="ECO:0000256" key="6">
    <source>
        <dbReference type="ARBA" id="ARBA00022679"/>
    </source>
</evidence>
<proteinExistence type="predicted"/>
<evidence type="ECO:0000256" key="9">
    <source>
        <dbReference type="ARBA" id="ARBA00022840"/>
    </source>
</evidence>
<dbReference type="InterPro" id="IPR003594">
    <property type="entry name" value="HATPase_dom"/>
</dbReference>
<dbReference type="PRINTS" id="PR00344">
    <property type="entry name" value="BCTRLSENSOR"/>
</dbReference>
<keyword evidence="5" id="KW-0597">Phosphoprotein</keyword>
<evidence type="ECO:0000259" key="11">
    <source>
        <dbReference type="SMART" id="SM00304"/>
    </source>
</evidence>
<dbReference type="Gene3D" id="6.10.340.10">
    <property type="match status" value="1"/>
</dbReference>
<dbReference type="SMART" id="SM00387">
    <property type="entry name" value="HATPase_c"/>
    <property type="match status" value="1"/>
</dbReference>
<sequence length="436" mass="49253">MAIRWYKRLFLKIFVTVWLTSFLVIALTAFVIGHLSDQQRDRDVFSARVLGQAELLIDRYERDGHLPSPKEWRRGHDDDHDHKAPRIFPSRVQITELNTGQVIFGREGSRKFRNPVMFTVISDTNREYQVVAETRTRPDLTAKLFGFFLSVQVVLLMVVAAIAALLISLMVVRPVNRLRQYTRDLYNGDLSARTDDGLSRRGDEIGELSREFNRMAEYVEQTLQSNTHLLQDVSHELRAPLARLQMAAGLAGQKIPEAGQQYIERINQECDRINRLIDEILSLSRLEQMEVSDQSFELTRVIDTLVEDFRFSAPHHPVHWTPVDYRIKGNPALLERALSNILGNAVKHTPADTDITISAELVAGKVLIRVADTGPGLSAEQLDKMFKPFVRFTGQQNGYGLGLSIAQRAVQLLGGTLTARSDLGKGLELLLSFPTA</sequence>
<dbReference type="CDD" id="cd06225">
    <property type="entry name" value="HAMP"/>
    <property type="match status" value="1"/>
</dbReference>
<evidence type="ECO:0000256" key="2">
    <source>
        <dbReference type="ARBA" id="ARBA00004651"/>
    </source>
</evidence>
<keyword evidence="10" id="KW-0472">Membrane</keyword>
<keyword evidence="15" id="KW-1185">Reference proteome</keyword>
<evidence type="ECO:0000313" key="14">
    <source>
        <dbReference type="EMBL" id="UTW03226.1"/>
    </source>
</evidence>
<feature type="domain" description="Signal transduction histidine kinase dimerisation/phosphoacceptor" evidence="13">
    <location>
        <begin position="225"/>
        <end position="289"/>
    </location>
</feature>
<dbReference type="InterPro" id="IPR003661">
    <property type="entry name" value="HisK_dim/P_dom"/>
</dbReference>
<evidence type="ECO:0000256" key="5">
    <source>
        <dbReference type="ARBA" id="ARBA00022553"/>
    </source>
</evidence>
<dbReference type="Gene3D" id="1.10.287.130">
    <property type="match status" value="1"/>
</dbReference>
<dbReference type="SMART" id="SM00304">
    <property type="entry name" value="HAMP"/>
    <property type="match status" value="1"/>
</dbReference>
<evidence type="ECO:0000256" key="4">
    <source>
        <dbReference type="ARBA" id="ARBA00022475"/>
    </source>
</evidence>
<dbReference type="Gene3D" id="3.30.565.10">
    <property type="entry name" value="Histidine kinase-like ATPase, C-terminal domain"/>
    <property type="match status" value="1"/>
</dbReference>
<reference evidence="14" key="1">
    <citation type="submission" date="2021-04" db="EMBL/GenBank/DDBJ databases">
        <title>Oceanospirillales bacteria with DddD are important DMSP degraders in coastal seawater.</title>
        <authorList>
            <person name="Liu J."/>
        </authorList>
    </citation>
    <scope>NUCLEOTIDE SEQUENCE</scope>
    <source>
        <strain evidence="14">GY6</strain>
    </source>
</reference>
<dbReference type="InterPro" id="IPR036890">
    <property type="entry name" value="HATPase_C_sf"/>
</dbReference>
<dbReference type="PANTHER" id="PTHR44936">
    <property type="entry name" value="SENSOR PROTEIN CREC"/>
    <property type="match status" value="1"/>
</dbReference>
<dbReference type="EMBL" id="CP073344">
    <property type="protein sequence ID" value="UTW03226.1"/>
    <property type="molecule type" value="Genomic_DNA"/>
</dbReference>
<evidence type="ECO:0000259" key="13">
    <source>
        <dbReference type="SMART" id="SM00388"/>
    </source>
</evidence>
<dbReference type="InterPro" id="IPR050980">
    <property type="entry name" value="2C_sensor_his_kinase"/>
</dbReference>
<dbReference type="Pfam" id="PF00672">
    <property type="entry name" value="HAMP"/>
    <property type="match status" value="1"/>
</dbReference>
<keyword evidence="9" id="KW-0067">ATP-binding</keyword>
<dbReference type="Pfam" id="PF02518">
    <property type="entry name" value="HATPase_c"/>
    <property type="match status" value="1"/>
</dbReference>
<dbReference type="SMART" id="SM00388">
    <property type="entry name" value="HisKA"/>
    <property type="match status" value="1"/>
</dbReference>
<keyword evidence="7" id="KW-0547">Nucleotide-binding</keyword>
<feature type="domain" description="Histidine kinase/HSP90-like ATPase" evidence="12">
    <location>
        <begin position="329"/>
        <end position="436"/>
    </location>
</feature>
<gene>
    <name evidence="14" type="ORF">KDX31_18185</name>
</gene>
<evidence type="ECO:0000256" key="1">
    <source>
        <dbReference type="ARBA" id="ARBA00000085"/>
    </source>
</evidence>
<comment type="catalytic activity">
    <reaction evidence="1">
        <text>ATP + protein L-histidine = ADP + protein N-phospho-L-histidine.</text>
        <dbReference type="EC" id="2.7.13.3"/>
    </reaction>
</comment>
<feature type="transmembrane region" description="Helical" evidence="10">
    <location>
        <begin position="9"/>
        <end position="32"/>
    </location>
</feature>
<dbReference type="GO" id="GO:0016301">
    <property type="term" value="F:kinase activity"/>
    <property type="evidence" value="ECO:0007669"/>
    <property type="project" value="UniProtKB-KW"/>
</dbReference>
<dbReference type="Proteomes" id="UP001059950">
    <property type="component" value="Chromosome"/>
</dbReference>
<dbReference type="SUPFAM" id="SSF55874">
    <property type="entry name" value="ATPase domain of HSP90 chaperone/DNA topoisomerase II/histidine kinase"/>
    <property type="match status" value="1"/>
</dbReference>
<keyword evidence="4" id="KW-1003">Cell membrane</keyword>
<feature type="domain" description="HAMP" evidence="11">
    <location>
        <begin position="169"/>
        <end position="224"/>
    </location>
</feature>
<keyword evidence="10" id="KW-1133">Transmembrane helix</keyword>
<evidence type="ECO:0000313" key="15">
    <source>
        <dbReference type="Proteomes" id="UP001059950"/>
    </source>
</evidence>
<protein>
    <recommendedName>
        <fullName evidence="3">histidine kinase</fullName>
        <ecNumber evidence="3">2.7.13.3</ecNumber>
    </recommendedName>
</protein>
<evidence type="ECO:0000256" key="3">
    <source>
        <dbReference type="ARBA" id="ARBA00012438"/>
    </source>
</evidence>
<dbReference type="InterPro" id="IPR003660">
    <property type="entry name" value="HAMP_dom"/>
</dbReference>
<organism evidence="14 15">
    <name type="scientific">Amphritea atlantica</name>
    <dbReference type="NCBI Taxonomy" id="355243"/>
    <lineage>
        <taxon>Bacteria</taxon>
        <taxon>Pseudomonadati</taxon>
        <taxon>Pseudomonadota</taxon>
        <taxon>Gammaproteobacteria</taxon>
        <taxon>Oceanospirillales</taxon>
        <taxon>Oceanospirillaceae</taxon>
        <taxon>Amphritea</taxon>
    </lineage>
</organism>
<dbReference type="InterPro" id="IPR004358">
    <property type="entry name" value="Sig_transdc_His_kin-like_C"/>
</dbReference>
<evidence type="ECO:0000256" key="7">
    <source>
        <dbReference type="ARBA" id="ARBA00022741"/>
    </source>
</evidence>
<keyword evidence="6" id="KW-0808">Transferase</keyword>
<feature type="transmembrane region" description="Helical" evidence="10">
    <location>
        <begin position="144"/>
        <end position="172"/>
    </location>
</feature>
<dbReference type="CDD" id="cd00082">
    <property type="entry name" value="HisKA"/>
    <property type="match status" value="1"/>
</dbReference>
<dbReference type="SUPFAM" id="SSF158472">
    <property type="entry name" value="HAMP domain-like"/>
    <property type="match status" value="1"/>
</dbReference>
<accession>A0ABY5GTC1</accession>
<comment type="subcellular location">
    <subcellularLocation>
        <location evidence="2">Cell membrane</location>
        <topology evidence="2">Multi-pass membrane protein</topology>
    </subcellularLocation>
</comment>
<dbReference type="InterPro" id="IPR036097">
    <property type="entry name" value="HisK_dim/P_sf"/>
</dbReference>
<dbReference type="PANTHER" id="PTHR44936:SF10">
    <property type="entry name" value="SENSOR PROTEIN RSTB"/>
    <property type="match status" value="1"/>
</dbReference>
<keyword evidence="8 14" id="KW-0418">Kinase</keyword>
<evidence type="ECO:0000256" key="10">
    <source>
        <dbReference type="SAM" id="Phobius"/>
    </source>
</evidence>
<evidence type="ECO:0000256" key="8">
    <source>
        <dbReference type="ARBA" id="ARBA00022777"/>
    </source>
</evidence>
<dbReference type="EC" id="2.7.13.3" evidence="3"/>